<organism evidence="2 3">
    <name type="scientific">Paeniglutamicibacter psychrophenolicus</name>
    <dbReference type="NCBI Taxonomy" id="257454"/>
    <lineage>
        <taxon>Bacteria</taxon>
        <taxon>Bacillati</taxon>
        <taxon>Actinomycetota</taxon>
        <taxon>Actinomycetes</taxon>
        <taxon>Micrococcales</taxon>
        <taxon>Micrococcaceae</taxon>
        <taxon>Paeniglutamicibacter</taxon>
    </lineage>
</organism>
<dbReference type="InterPro" id="IPR036514">
    <property type="entry name" value="SGNH_hydro_sf"/>
</dbReference>
<evidence type="ECO:0000313" key="3">
    <source>
        <dbReference type="Proteomes" id="UP000766570"/>
    </source>
</evidence>
<gene>
    <name evidence="2" type="ORF">JOF46_003688</name>
</gene>
<sequence length="286" mass="31210">MNNISETPSVETAATGSALHPWRRYVALGDSFTEGIGDVDPQSPGGYRGWADRVAEQLSHGIDGFAYANLAIRGRLITQIFDEQAGPALELKPDLISLCAGGNDVIRPGGDPDAIADKLDALMRILATSNATILLFTGPDIRDTPVLGGIRGKVAIYNENVRTIAARYDAVVADMWSLRELHEPRMWADDRLHFSPLGHHTIAAMALDALNVPHDLQHLGPGEVEVKNWREARRDDFIWARTHLAPWVLRRIRHQSSGDGISAKRPLATTFTVQPPNDSLGNGPAI</sequence>
<name>A0ABS4WID1_9MICC</name>
<evidence type="ECO:0000259" key="1">
    <source>
        <dbReference type="Pfam" id="PF13472"/>
    </source>
</evidence>
<keyword evidence="3" id="KW-1185">Reference proteome</keyword>
<proteinExistence type="predicted"/>
<dbReference type="PANTHER" id="PTHR43784:SF2">
    <property type="entry name" value="GDSL-LIKE LIPASE_ACYLHYDROLASE, PUTATIVE (AFU_ORTHOLOGUE AFUA_2G00820)-RELATED"/>
    <property type="match status" value="1"/>
</dbReference>
<reference evidence="2 3" key="1">
    <citation type="submission" date="2021-03" db="EMBL/GenBank/DDBJ databases">
        <title>Sequencing the genomes of 1000 actinobacteria strains.</title>
        <authorList>
            <person name="Klenk H.-P."/>
        </authorList>
    </citation>
    <scope>NUCLEOTIDE SEQUENCE [LARGE SCALE GENOMIC DNA]</scope>
    <source>
        <strain evidence="2 3">DSM 15454</strain>
    </source>
</reference>
<dbReference type="Proteomes" id="UP000766570">
    <property type="component" value="Unassembled WGS sequence"/>
</dbReference>
<dbReference type="InterPro" id="IPR053140">
    <property type="entry name" value="GDSL_Rv0518-like"/>
</dbReference>
<dbReference type="SUPFAM" id="SSF52266">
    <property type="entry name" value="SGNH hydrolase"/>
    <property type="match status" value="1"/>
</dbReference>
<feature type="domain" description="SGNH hydrolase-type esterase" evidence="1">
    <location>
        <begin position="27"/>
        <end position="199"/>
    </location>
</feature>
<accession>A0ABS4WID1</accession>
<protein>
    <submittedName>
        <fullName evidence="2">Lysophospholipase L1-like esterase</fullName>
    </submittedName>
</protein>
<dbReference type="InterPro" id="IPR013830">
    <property type="entry name" value="SGNH_hydro"/>
</dbReference>
<comment type="caution">
    <text evidence="2">The sequence shown here is derived from an EMBL/GenBank/DDBJ whole genome shotgun (WGS) entry which is preliminary data.</text>
</comment>
<dbReference type="PANTHER" id="PTHR43784">
    <property type="entry name" value="GDSL-LIKE LIPASE/ACYLHYDROLASE, PUTATIVE (AFU_ORTHOLOGUE AFUA_2G00820)-RELATED"/>
    <property type="match status" value="1"/>
</dbReference>
<dbReference type="CDD" id="cd01832">
    <property type="entry name" value="SGNH_hydrolase_like_1"/>
    <property type="match status" value="1"/>
</dbReference>
<dbReference type="EMBL" id="JAGIOE010000001">
    <property type="protein sequence ID" value="MBP2375776.1"/>
    <property type="molecule type" value="Genomic_DNA"/>
</dbReference>
<dbReference type="Gene3D" id="3.40.50.1110">
    <property type="entry name" value="SGNH hydrolase"/>
    <property type="match status" value="1"/>
</dbReference>
<evidence type="ECO:0000313" key="2">
    <source>
        <dbReference type="EMBL" id="MBP2375776.1"/>
    </source>
</evidence>
<dbReference type="Pfam" id="PF13472">
    <property type="entry name" value="Lipase_GDSL_2"/>
    <property type="match status" value="1"/>
</dbReference>